<evidence type="ECO:0000313" key="6">
    <source>
        <dbReference type="Proteomes" id="UP000188268"/>
    </source>
</evidence>
<dbReference type="PANTHER" id="PTHR10795">
    <property type="entry name" value="PROPROTEIN CONVERTASE SUBTILISIN/KEXIN"/>
    <property type="match status" value="1"/>
</dbReference>
<organism evidence="5 6">
    <name type="scientific">Corchorus capsularis</name>
    <name type="common">Jute</name>
    <dbReference type="NCBI Taxonomy" id="210143"/>
    <lineage>
        <taxon>Eukaryota</taxon>
        <taxon>Viridiplantae</taxon>
        <taxon>Streptophyta</taxon>
        <taxon>Embryophyta</taxon>
        <taxon>Tracheophyta</taxon>
        <taxon>Spermatophyta</taxon>
        <taxon>Magnoliopsida</taxon>
        <taxon>eudicotyledons</taxon>
        <taxon>Gunneridae</taxon>
        <taxon>Pentapetalae</taxon>
        <taxon>rosids</taxon>
        <taxon>malvids</taxon>
        <taxon>Malvales</taxon>
        <taxon>Malvaceae</taxon>
        <taxon>Grewioideae</taxon>
        <taxon>Apeibeae</taxon>
        <taxon>Corchorus</taxon>
    </lineage>
</organism>
<dbReference type="AlphaFoldDB" id="A0A1R3H6H0"/>
<evidence type="ECO:0000256" key="3">
    <source>
        <dbReference type="PROSITE-ProRule" id="PRU01240"/>
    </source>
</evidence>
<protein>
    <recommendedName>
        <fullName evidence="4">Peptidase S8/S53 domain-containing protein</fullName>
    </recommendedName>
</protein>
<reference evidence="5 6" key="1">
    <citation type="submission" date="2013-09" db="EMBL/GenBank/DDBJ databases">
        <title>Corchorus capsularis genome sequencing.</title>
        <authorList>
            <person name="Alam M."/>
            <person name="Haque M.S."/>
            <person name="Islam M.S."/>
            <person name="Emdad E.M."/>
            <person name="Islam M.M."/>
            <person name="Ahmed B."/>
            <person name="Halim A."/>
            <person name="Hossen Q.M.M."/>
            <person name="Hossain M.Z."/>
            <person name="Ahmed R."/>
            <person name="Khan M.M."/>
            <person name="Islam R."/>
            <person name="Rashid M.M."/>
            <person name="Khan S.A."/>
            <person name="Rahman M.S."/>
            <person name="Alam M."/>
        </authorList>
    </citation>
    <scope>NUCLEOTIDE SEQUENCE [LARGE SCALE GENOMIC DNA]</scope>
    <source>
        <strain evidence="6">cv. CVL-1</strain>
        <tissue evidence="5">Whole seedling</tissue>
    </source>
</reference>
<dbReference type="InterPro" id="IPR036852">
    <property type="entry name" value="Peptidase_S8/S53_dom_sf"/>
</dbReference>
<dbReference type="GO" id="GO:0006508">
    <property type="term" value="P:proteolysis"/>
    <property type="evidence" value="ECO:0007669"/>
    <property type="project" value="InterPro"/>
</dbReference>
<keyword evidence="6" id="KW-1185">Reference proteome</keyword>
<dbReference type="Gramene" id="OMO65947">
    <property type="protein sequence ID" value="OMO65947"/>
    <property type="gene ID" value="CCACVL1_21336"/>
</dbReference>
<evidence type="ECO:0000259" key="4">
    <source>
        <dbReference type="Pfam" id="PF00082"/>
    </source>
</evidence>
<comment type="similarity">
    <text evidence="1 3">Belongs to the peptidase S8 family.</text>
</comment>
<dbReference type="InterPro" id="IPR045051">
    <property type="entry name" value="SBT"/>
</dbReference>
<comment type="caution">
    <text evidence="3">Lacks conserved residue(s) required for the propagation of feature annotation.</text>
</comment>
<proteinExistence type="inferred from homology"/>
<dbReference type="EMBL" id="AWWV01012580">
    <property type="protein sequence ID" value="OMO65947.1"/>
    <property type="molecule type" value="Genomic_DNA"/>
</dbReference>
<dbReference type="GO" id="GO:0004252">
    <property type="term" value="F:serine-type endopeptidase activity"/>
    <property type="evidence" value="ECO:0007669"/>
    <property type="project" value="InterPro"/>
</dbReference>
<evidence type="ECO:0000256" key="1">
    <source>
        <dbReference type="ARBA" id="ARBA00011073"/>
    </source>
</evidence>
<dbReference type="SUPFAM" id="SSF52743">
    <property type="entry name" value="Subtilisin-like"/>
    <property type="match status" value="1"/>
</dbReference>
<comment type="caution">
    <text evidence="5">The sequence shown here is derived from an EMBL/GenBank/DDBJ whole genome shotgun (WGS) entry which is preliminary data.</text>
</comment>
<evidence type="ECO:0000256" key="2">
    <source>
        <dbReference type="ARBA" id="ARBA00022729"/>
    </source>
</evidence>
<dbReference type="OrthoDB" id="994637at2759"/>
<dbReference type="Gene3D" id="3.50.30.30">
    <property type="match status" value="1"/>
</dbReference>
<name>A0A1R3H6H0_COCAP</name>
<accession>A0A1R3H6H0</accession>
<dbReference type="Gene3D" id="3.40.50.200">
    <property type="entry name" value="Peptidase S8/S53 domain"/>
    <property type="match status" value="1"/>
</dbReference>
<dbReference type="STRING" id="210143.A0A1R3H6H0"/>
<sequence length="165" mass="17310">MDTGHTSTIAAGPHVKDASYFGYAMGTGRGIAPGARVAVYKAIWDDGTQATDVIAAIDQAIMDGVDVLSLSFGMDLLDLYEDPIAIATFAAIEKNIFVSTSAGNEGPYLGELHNGAPWVVTVAAGTMDREFGSTIYDGKTDTFQSNVIITSVGLGGKEEEELLKV</sequence>
<keyword evidence="2" id="KW-0732">Signal</keyword>
<dbReference type="PROSITE" id="PS51892">
    <property type="entry name" value="SUBTILASE"/>
    <property type="match status" value="1"/>
</dbReference>
<dbReference type="Pfam" id="PF00082">
    <property type="entry name" value="Peptidase_S8"/>
    <property type="match status" value="1"/>
</dbReference>
<dbReference type="OMA" id="WCTSDIL"/>
<dbReference type="Proteomes" id="UP000188268">
    <property type="component" value="Unassembled WGS sequence"/>
</dbReference>
<evidence type="ECO:0000313" key="5">
    <source>
        <dbReference type="EMBL" id="OMO65947.1"/>
    </source>
</evidence>
<gene>
    <name evidence="5" type="ORF">CCACVL1_21336</name>
</gene>
<dbReference type="InterPro" id="IPR000209">
    <property type="entry name" value="Peptidase_S8/S53_dom"/>
</dbReference>
<feature type="domain" description="Peptidase S8/S53" evidence="4">
    <location>
        <begin position="6"/>
        <end position="129"/>
    </location>
</feature>